<dbReference type="RefSeq" id="WP_203789638.1">
    <property type="nucleotide sequence ID" value="NZ_AP024354.1"/>
</dbReference>
<comment type="caution">
    <text evidence="1">The sequence shown here is derived from an EMBL/GenBank/DDBJ whole genome shotgun (WGS) entry which is preliminary data.</text>
</comment>
<accession>A0AA37FMS2</accession>
<dbReference type="EMBL" id="BPMS01000017">
    <property type="protein sequence ID" value="GIZ89863.1"/>
    <property type="molecule type" value="Genomic_DNA"/>
</dbReference>
<dbReference type="Proteomes" id="UP000887212">
    <property type="component" value="Unassembled WGS sequence"/>
</dbReference>
<evidence type="ECO:0000313" key="1">
    <source>
        <dbReference type="EMBL" id="GIZ89863.1"/>
    </source>
</evidence>
<dbReference type="Proteomes" id="UP000887228">
    <property type="component" value="Unassembled WGS sequence"/>
</dbReference>
<dbReference type="AlphaFoldDB" id="A0AA37FMS2"/>
<protein>
    <submittedName>
        <fullName evidence="1">Uncharacterized protein</fullName>
    </submittedName>
</protein>
<evidence type="ECO:0000313" key="4">
    <source>
        <dbReference type="Proteomes" id="UP000887228"/>
    </source>
</evidence>
<dbReference type="EMBL" id="BPMT01000017">
    <property type="protein sequence ID" value="GIZ94346.1"/>
    <property type="molecule type" value="Genomic_DNA"/>
</dbReference>
<reference evidence="1 4" key="1">
    <citation type="submission" date="2021-07" db="EMBL/GenBank/DDBJ databases">
        <title>Whole genome sequencing of carbapenem-resistant Pseudomonas spp. isolated in Japan.</title>
        <authorList>
            <person name="Suzuki M."/>
            <person name="Maehana S."/>
            <person name="Kitasato H."/>
        </authorList>
    </citation>
    <scope>NUCLEOTIDE SEQUENCE</scope>
    <source>
        <strain evidence="1">KAM435</strain>
        <strain evidence="2 4">KAM436</strain>
    </source>
</reference>
<organism evidence="1 3">
    <name type="scientific">Aquipseudomonas alcaligenes</name>
    <name type="common">Pseudomonas alcaligenes</name>
    <dbReference type="NCBI Taxonomy" id="43263"/>
    <lineage>
        <taxon>Bacteria</taxon>
        <taxon>Pseudomonadati</taxon>
        <taxon>Pseudomonadota</taxon>
        <taxon>Gammaproteobacteria</taxon>
        <taxon>Pseudomonadales</taxon>
        <taxon>Pseudomonadaceae</taxon>
        <taxon>Aquipseudomonas</taxon>
    </lineage>
</organism>
<sequence>MDKNLSKAEETAVLLFDGMSKAEIEVRLAIANYLIPRIAGTPAAREAFNALVGRFQGRYPHHKLLTHLLITPEYLEHAPSSDRVATQPRSI</sequence>
<proteinExistence type="predicted"/>
<evidence type="ECO:0000313" key="2">
    <source>
        <dbReference type="EMBL" id="GIZ94346.1"/>
    </source>
</evidence>
<name>A0AA37FMS2_AQUAC</name>
<gene>
    <name evidence="1" type="ORF">KAM435_31900</name>
    <name evidence="2" type="ORF">KAM436_33140</name>
</gene>
<evidence type="ECO:0000313" key="3">
    <source>
        <dbReference type="Proteomes" id="UP000887212"/>
    </source>
</evidence>